<protein>
    <submittedName>
        <fullName evidence="4">3',5'-cyclic AMP phosphodiesterase CpdA</fullName>
    </submittedName>
</protein>
<evidence type="ECO:0000256" key="1">
    <source>
        <dbReference type="SAM" id="Phobius"/>
    </source>
</evidence>
<keyword evidence="1" id="KW-0812">Transmembrane</keyword>
<keyword evidence="2" id="KW-0732">Signal</keyword>
<dbReference type="InterPro" id="IPR029052">
    <property type="entry name" value="Metallo-depent_PP-like"/>
</dbReference>
<proteinExistence type="predicted"/>
<dbReference type="InterPro" id="IPR004843">
    <property type="entry name" value="Calcineurin-like_PHP"/>
</dbReference>
<feature type="chain" id="PRO_5012340099" evidence="2">
    <location>
        <begin position="28"/>
        <end position="665"/>
    </location>
</feature>
<evidence type="ECO:0000259" key="3">
    <source>
        <dbReference type="Pfam" id="PF00149"/>
    </source>
</evidence>
<organism evidence="4 5">
    <name type="scientific">Ruminococcus flavefaciens</name>
    <dbReference type="NCBI Taxonomy" id="1265"/>
    <lineage>
        <taxon>Bacteria</taxon>
        <taxon>Bacillati</taxon>
        <taxon>Bacillota</taxon>
        <taxon>Clostridia</taxon>
        <taxon>Eubacteriales</taxon>
        <taxon>Oscillospiraceae</taxon>
        <taxon>Ruminococcus</taxon>
    </lineage>
</organism>
<keyword evidence="1" id="KW-0472">Membrane</keyword>
<name>A0A1K1LKQ7_RUMFL</name>
<dbReference type="RefSeq" id="WP_072298954.1">
    <property type="nucleotide sequence ID" value="NZ_FPIP01000001.1"/>
</dbReference>
<keyword evidence="1" id="KW-1133">Transmembrane helix</keyword>
<gene>
    <name evidence="4" type="ORF">SAMN02910280_0514</name>
</gene>
<feature type="transmembrane region" description="Helical" evidence="1">
    <location>
        <begin position="641"/>
        <end position="659"/>
    </location>
</feature>
<dbReference type="SUPFAM" id="SSF56300">
    <property type="entry name" value="Metallo-dependent phosphatases"/>
    <property type="match status" value="1"/>
</dbReference>
<evidence type="ECO:0000313" key="5">
    <source>
        <dbReference type="Proteomes" id="UP000183461"/>
    </source>
</evidence>
<dbReference type="Proteomes" id="UP000183461">
    <property type="component" value="Unassembled WGS sequence"/>
</dbReference>
<dbReference type="GO" id="GO:0016787">
    <property type="term" value="F:hydrolase activity"/>
    <property type="evidence" value="ECO:0007669"/>
    <property type="project" value="InterPro"/>
</dbReference>
<evidence type="ECO:0000313" key="4">
    <source>
        <dbReference type="EMBL" id="SFW11458.1"/>
    </source>
</evidence>
<dbReference type="AlphaFoldDB" id="A0A1K1LKQ7"/>
<evidence type="ECO:0000256" key="2">
    <source>
        <dbReference type="SAM" id="SignalP"/>
    </source>
</evidence>
<accession>A0A1K1LKQ7</accession>
<dbReference type="Pfam" id="PF00149">
    <property type="entry name" value="Metallophos"/>
    <property type="match status" value="1"/>
</dbReference>
<feature type="domain" description="Calcineurin-like phosphoesterase" evidence="3">
    <location>
        <begin position="294"/>
        <end position="524"/>
    </location>
</feature>
<dbReference type="Gene3D" id="3.60.21.10">
    <property type="match status" value="1"/>
</dbReference>
<feature type="signal peptide" evidence="2">
    <location>
        <begin position="1"/>
        <end position="27"/>
    </location>
</feature>
<dbReference type="EMBL" id="FPIP01000001">
    <property type="protein sequence ID" value="SFW11458.1"/>
    <property type="molecule type" value="Genomic_DNA"/>
</dbReference>
<sequence>MDIFKKRTVIITAAAVCSFGIHMYAYAADEPYYTVKAPQGEENGVLTLADGQKWYKVNGFEDENDYIICVKSSDGSQKIFTAEDSRSSEYIWHYFRRTIVTSVAPKYTTLSSSSFRLTYHEGQLYTSADWWTDGDNVWDYSGGTLNFSENGSIHYLKYTEESNRPFSCTDNAAEAAQVCIYAKGEQLSRCIGKQPAAESYVIEGSGYAAPKFTVELSDKNIITDSVKWFVDGEEQDCAKLTFTADSLKGKPVGVHRVGCLIEGHDADGVHYRERSADAAFVIAKGVLPDSFMSFSDIHEQYEFIDRAVEKIMESTGGYIPSLVVCTGDLVNGPTADKDRMLNRYYPQIVSHLGGLDAVFVSGNHDSGEAASVMSLRAGLGADMDNGFGGGQIFRGMSDAVRSKGRNSKYAKGITVYGMNFENALYRNGNEFTYSYDRTLKDLDSFLKKTAENYKGELVVISAHSGLHVLGIQPECVNANGRSIGKWIGENQYNIDSSYELAKLINSYAEKYDMDIMYLFGHDHSRGETEFILGDGDTLISTEKYADSSYNSQELSFTYGHSGFLSTTIGSANARFSFIYRDGDHYSYNIMNLDGETVRHRDIKAKSDFIEPAVSTTAASVTTALSAAKAKNSADSPKTGDGSGAVLAAVPVALFVFFLSRKRKNK</sequence>
<reference evidence="4 5" key="1">
    <citation type="submission" date="2016-11" db="EMBL/GenBank/DDBJ databases">
        <authorList>
            <person name="Jaros S."/>
            <person name="Januszkiewicz K."/>
            <person name="Wedrychowicz H."/>
        </authorList>
    </citation>
    <scope>NUCLEOTIDE SEQUENCE [LARGE SCALE GENOMIC DNA]</scope>
    <source>
        <strain evidence="4 5">YL228</strain>
    </source>
</reference>